<dbReference type="PANTHER" id="PTHR43669">
    <property type="entry name" value="5-KETO-D-GLUCONATE 5-REDUCTASE"/>
    <property type="match status" value="1"/>
</dbReference>
<dbReference type="PANTHER" id="PTHR43669:SF8">
    <property type="entry name" value="SHORT-CHAIN TYPE DEHYDROGENASE_REDUCTASE-RELATED"/>
    <property type="match status" value="1"/>
</dbReference>
<dbReference type="InterPro" id="IPR013454">
    <property type="entry name" value="Bifunc_RhaD/ADH"/>
</dbReference>
<evidence type="ECO:0000256" key="2">
    <source>
        <dbReference type="ARBA" id="ARBA00023002"/>
    </source>
</evidence>
<dbReference type="AlphaFoldDB" id="A0A4Q7LSM8"/>
<sequence>MTTTTAPFPRWDDARAATLDEPGLLLYRSNLLGSDLRITNYGGGNTSAKIMQKDPLSGQDVEVLWVKGSGGDVGSMKLDGFSTLYMDKLRALKGLYRGREHEDEMVGYLPHCTFNLNSRAASIDTPLHASLPYLHVDHMHPDAVIAIAAMANSEAITRQVFEGTVGWLPWLRPGYELGQQLAAHDAAHPGLRGIVLGGHGLFSWGDSAKACYENTVDLIERAQTWLTSERARRHVQVFGGTAFAALPEAERDRTLARVLPVLRGLSAEGAASAGSSAADGSPRGGQIVPKLLHLNTSPEVLEFVNSKDLAPLAALGTSCPDHFLRTKIRPLVVPESVYGLSGADLKDKLGELLAAYRADYAAYHARCKRPNSPALRDPNPVVVLLPRIGMVTIAKDKATARIAGEFYVNAINVMREANAVDQYVGLPEQEAFDIEYWLLEEAKLQRMPKPKPMVGKVALVTGGAGGIGQAIARRMLADGGCVVLADIDQEALDSVSAELAKAHGRDHVRGVRCDVTDEASVIAAFDRAAIEFGGVDILVSNAGIASAAPIEETTLALWMRNQSILATGYFLVGREAFKQMKAQGTGGSIVMIASKNGMVASAQATAYCAAKAAEIQLSRSFALEGAPLGIRSNVVNPDAVIRGSKIWTGKWSEERAAANKISEQDLEAFYRDRSMLKRSVFPEDIAEATYFFAAEHLSAKSTGNILNVDAGNLAAFTR</sequence>
<dbReference type="PRINTS" id="PR00080">
    <property type="entry name" value="SDRFAMILY"/>
</dbReference>
<dbReference type="SUPFAM" id="SSF53639">
    <property type="entry name" value="AraD/HMP-PK domain-like"/>
    <property type="match status" value="1"/>
</dbReference>
<evidence type="ECO:0000256" key="1">
    <source>
        <dbReference type="ARBA" id="ARBA00006484"/>
    </source>
</evidence>
<name>A0A4Q7LSM8_9BURK</name>
<dbReference type="SMART" id="SM01007">
    <property type="entry name" value="Aldolase_II"/>
    <property type="match status" value="1"/>
</dbReference>
<evidence type="ECO:0000313" key="5">
    <source>
        <dbReference type="Proteomes" id="UP000293433"/>
    </source>
</evidence>
<dbReference type="InterPro" id="IPR002347">
    <property type="entry name" value="SDR_fam"/>
</dbReference>
<dbReference type="PRINTS" id="PR00081">
    <property type="entry name" value="GDHRDH"/>
</dbReference>
<dbReference type="NCBIfam" id="NF006189">
    <property type="entry name" value="PRK08324.1-3"/>
    <property type="match status" value="1"/>
</dbReference>
<proteinExistence type="inferred from homology"/>
<reference evidence="4 5" key="1">
    <citation type="submission" date="2019-02" db="EMBL/GenBank/DDBJ databases">
        <title>Genomic Encyclopedia of Type Strains, Phase IV (KMG-IV): sequencing the most valuable type-strain genomes for metagenomic binning, comparative biology and taxonomic classification.</title>
        <authorList>
            <person name="Goeker M."/>
        </authorList>
    </citation>
    <scope>NUCLEOTIDE SEQUENCE [LARGE SCALE GENOMIC DNA]</scope>
    <source>
        <strain evidence="4 5">DSM 10617</strain>
    </source>
</reference>
<organism evidence="4 5">
    <name type="scientific">Sphaerotilus mobilis</name>
    <dbReference type="NCBI Taxonomy" id="47994"/>
    <lineage>
        <taxon>Bacteria</taxon>
        <taxon>Pseudomonadati</taxon>
        <taxon>Pseudomonadota</taxon>
        <taxon>Betaproteobacteria</taxon>
        <taxon>Burkholderiales</taxon>
        <taxon>Sphaerotilaceae</taxon>
        <taxon>Sphaerotilus</taxon>
    </lineage>
</organism>
<comment type="caution">
    <text evidence="4">The sequence shown here is derived from an EMBL/GenBank/DDBJ whole genome shotgun (WGS) entry which is preliminary data.</text>
</comment>
<dbReference type="EMBL" id="SGWV01000008">
    <property type="protein sequence ID" value="RZS56968.1"/>
    <property type="molecule type" value="Genomic_DNA"/>
</dbReference>
<evidence type="ECO:0000259" key="3">
    <source>
        <dbReference type="SMART" id="SM01007"/>
    </source>
</evidence>
<dbReference type="GO" id="GO:0016491">
    <property type="term" value="F:oxidoreductase activity"/>
    <property type="evidence" value="ECO:0007669"/>
    <property type="project" value="UniProtKB-KW"/>
</dbReference>
<dbReference type="InterPro" id="IPR036291">
    <property type="entry name" value="NAD(P)-bd_dom_sf"/>
</dbReference>
<dbReference type="Pfam" id="PF00106">
    <property type="entry name" value="adh_short"/>
    <property type="match status" value="1"/>
</dbReference>
<accession>A0A4Q7LSM8</accession>
<dbReference type="FunFam" id="3.40.50.720:FF:000084">
    <property type="entry name" value="Short-chain dehydrogenase reductase"/>
    <property type="match status" value="1"/>
</dbReference>
<dbReference type="Pfam" id="PF00596">
    <property type="entry name" value="Aldolase_II"/>
    <property type="match status" value="1"/>
</dbReference>
<feature type="domain" description="Class II aldolase/adducin N-terminal" evidence="3">
    <location>
        <begin position="24"/>
        <end position="226"/>
    </location>
</feature>
<keyword evidence="5" id="KW-1185">Reference proteome</keyword>
<dbReference type="Gene3D" id="3.40.50.720">
    <property type="entry name" value="NAD(P)-binding Rossmann-like Domain"/>
    <property type="match status" value="1"/>
</dbReference>
<gene>
    <name evidence="4" type="ORF">EV685_1526</name>
</gene>
<dbReference type="RefSeq" id="WP_130481385.1">
    <property type="nucleotide sequence ID" value="NZ_SGWV01000008.1"/>
</dbReference>
<dbReference type="NCBIfam" id="TIGR02632">
    <property type="entry name" value="RhaD_aldol-ADH"/>
    <property type="match status" value="1"/>
</dbReference>
<protein>
    <submittedName>
        <fullName evidence="4">Rhamnulose-1-phosphate aldolase/alcohol dehydrogenase</fullName>
    </submittedName>
</protein>
<keyword evidence="2" id="KW-0560">Oxidoreductase</keyword>
<dbReference type="OrthoDB" id="9774430at2"/>
<dbReference type="InterPro" id="IPR036409">
    <property type="entry name" value="Aldolase_II/adducin_N_sf"/>
</dbReference>
<comment type="similarity">
    <text evidence="1">Belongs to the short-chain dehydrogenases/reductases (SDR) family.</text>
</comment>
<dbReference type="Gene3D" id="3.40.225.10">
    <property type="entry name" value="Class II aldolase/adducin N-terminal domain"/>
    <property type="match status" value="1"/>
</dbReference>
<dbReference type="Proteomes" id="UP000293433">
    <property type="component" value="Unassembled WGS sequence"/>
</dbReference>
<dbReference type="InterPro" id="IPR001303">
    <property type="entry name" value="Aldolase_II/adducin_N"/>
</dbReference>
<dbReference type="SUPFAM" id="SSF51735">
    <property type="entry name" value="NAD(P)-binding Rossmann-fold domains"/>
    <property type="match status" value="1"/>
</dbReference>
<evidence type="ECO:0000313" key="4">
    <source>
        <dbReference type="EMBL" id="RZS56968.1"/>
    </source>
</evidence>